<feature type="repeat" description="WD" evidence="11">
    <location>
        <begin position="66"/>
        <end position="101"/>
    </location>
</feature>
<keyword evidence="8" id="KW-0576">Peroxisome</keyword>
<evidence type="ECO:0000256" key="1">
    <source>
        <dbReference type="ARBA" id="ARBA00004253"/>
    </source>
</evidence>
<sequence length="507" mass="56468">MFLQPRQTQTELHGYAVEFSPFVDNLVAVGTAQYFGIVGNGRKHVYEMLPAGGLAPIRVFDTPQGVYDCAWSENHGQQLVSSCADGSVKLWHLQTRDEFPIQNYHEHKQEVSGVNWNLVSKDSFASASWDGTVKVWTPEIAHSILTLAEHSSAVYNAVWNTQNNSLIASCSGDGTVKIWDLNSARSVTTIAAHGNEALALDWNKYNQFEVVSGSADCSIKIWDIRNPTREVRMLPGHSYAVKRIKCSPHDPDVIASVSYDMSVGVWNTKSPYPRLQNAQHHSEFVFGFDFSLFVDGLVASCSWDRQRTYYFNMALGRSYWELPPELQARVKRPTLDALREWDPETAERKYGAANQSGGDDEEIRRKREEALAKSRTEAKEAQSASAMLSLEDRMALAAQKRKAAEVQIGTGGNRLPTSSESSNEYLEMAWYRSWNEMDFSSCADDFLGFKSKSSWMNGILASTHFHTTSQLIVSVNSTMHTAPETYAPVTTSSSSPILAISIGSLLC</sequence>
<dbReference type="STRING" id="403677.D0NPH8"/>
<name>D0NPH8_PHYIT</name>
<feature type="repeat" description="WD" evidence="11">
    <location>
        <begin position="147"/>
        <end position="189"/>
    </location>
</feature>
<evidence type="ECO:0000256" key="4">
    <source>
        <dbReference type="ARBA" id="ARBA00022490"/>
    </source>
</evidence>
<dbReference type="InterPro" id="IPR020472">
    <property type="entry name" value="WD40_PAC1"/>
</dbReference>
<dbReference type="InterPro" id="IPR015943">
    <property type="entry name" value="WD40/YVTN_repeat-like_dom_sf"/>
</dbReference>
<keyword evidence="5 11" id="KW-0853">WD repeat</keyword>
<dbReference type="PROSITE" id="PS00678">
    <property type="entry name" value="WD_REPEATS_1"/>
    <property type="match status" value="3"/>
</dbReference>
<feature type="repeat" description="WD" evidence="11">
    <location>
        <begin position="190"/>
        <end position="232"/>
    </location>
</feature>
<accession>D0NPH8</accession>
<dbReference type="PANTHER" id="PTHR46027:SF1">
    <property type="entry name" value="PEROXISOMAL TARGETING SIGNAL 2 RECEPTOR"/>
    <property type="match status" value="1"/>
</dbReference>
<dbReference type="SUPFAM" id="SSF50978">
    <property type="entry name" value="WD40 repeat-like"/>
    <property type="match status" value="1"/>
</dbReference>
<dbReference type="CDD" id="cd00200">
    <property type="entry name" value="WD40"/>
    <property type="match status" value="1"/>
</dbReference>
<dbReference type="PANTHER" id="PTHR46027">
    <property type="entry name" value="PEROXISOMAL TARGETING SIGNAL 2 RECEPTOR"/>
    <property type="match status" value="1"/>
</dbReference>
<dbReference type="GO" id="GO:0005782">
    <property type="term" value="C:peroxisomal matrix"/>
    <property type="evidence" value="ECO:0007669"/>
    <property type="project" value="UniProtKB-SubCell"/>
</dbReference>
<evidence type="ECO:0000256" key="9">
    <source>
        <dbReference type="ARBA" id="ARBA00024017"/>
    </source>
</evidence>
<evidence type="ECO:0000256" key="6">
    <source>
        <dbReference type="ARBA" id="ARBA00022737"/>
    </source>
</evidence>
<reference evidence="13" key="1">
    <citation type="journal article" date="2009" name="Nature">
        <title>Genome sequence and analysis of the Irish potato famine pathogen Phytophthora infestans.</title>
        <authorList>
            <consortium name="The Broad Institute Genome Sequencing Platform"/>
            <person name="Haas B.J."/>
            <person name="Kamoun S."/>
            <person name="Zody M.C."/>
            <person name="Jiang R.H."/>
            <person name="Handsaker R.E."/>
            <person name="Cano L.M."/>
            <person name="Grabherr M."/>
            <person name="Kodira C.D."/>
            <person name="Raffaele S."/>
            <person name="Torto-Alalibo T."/>
            <person name="Bozkurt T.O."/>
            <person name="Ah-Fong A.M."/>
            <person name="Alvarado L."/>
            <person name="Anderson V.L."/>
            <person name="Armstrong M.R."/>
            <person name="Avrova A."/>
            <person name="Baxter L."/>
            <person name="Beynon J."/>
            <person name="Boevink P.C."/>
            <person name="Bollmann S.R."/>
            <person name="Bos J.I."/>
            <person name="Bulone V."/>
            <person name="Cai G."/>
            <person name="Cakir C."/>
            <person name="Carrington J.C."/>
            <person name="Chawner M."/>
            <person name="Conti L."/>
            <person name="Costanzo S."/>
            <person name="Ewan R."/>
            <person name="Fahlgren N."/>
            <person name="Fischbach M.A."/>
            <person name="Fugelstad J."/>
            <person name="Gilroy E.M."/>
            <person name="Gnerre S."/>
            <person name="Green P.J."/>
            <person name="Grenville-Briggs L.J."/>
            <person name="Griffith J."/>
            <person name="Grunwald N.J."/>
            <person name="Horn K."/>
            <person name="Horner N.R."/>
            <person name="Hu C.H."/>
            <person name="Huitema E."/>
            <person name="Jeong D.H."/>
            <person name="Jones A.M."/>
            <person name="Jones J.D."/>
            <person name="Jones R.W."/>
            <person name="Karlsson E.K."/>
            <person name="Kunjeti S.G."/>
            <person name="Lamour K."/>
            <person name="Liu Z."/>
            <person name="Ma L."/>
            <person name="Maclean D."/>
            <person name="Chibucos M.C."/>
            <person name="McDonald H."/>
            <person name="McWalters J."/>
            <person name="Meijer H.J."/>
            <person name="Morgan W."/>
            <person name="Morris P.F."/>
            <person name="Munro C.A."/>
            <person name="O'Neill K."/>
            <person name="Ospina-Giraldo M."/>
            <person name="Pinzon A."/>
            <person name="Pritchard L."/>
            <person name="Ramsahoye B."/>
            <person name="Ren Q."/>
            <person name="Restrepo S."/>
            <person name="Roy S."/>
            <person name="Sadanandom A."/>
            <person name="Savidor A."/>
            <person name="Schornack S."/>
            <person name="Schwartz D.C."/>
            <person name="Schumann U.D."/>
            <person name="Schwessinger B."/>
            <person name="Seyer L."/>
            <person name="Sharpe T."/>
            <person name="Silvar C."/>
            <person name="Song J."/>
            <person name="Studholme D.J."/>
            <person name="Sykes S."/>
            <person name="Thines M."/>
            <person name="van de Vondervoort P.J."/>
            <person name="Phuntumart V."/>
            <person name="Wawra S."/>
            <person name="Weide R."/>
            <person name="Win J."/>
            <person name="Young C."/>
            <person name="Zhou S."/>
            <person name="Fry W."/>
            <person name="Meyers B.C."/>
            <person name="van West P."/>
            <person name="Ristaino J."/>
            <person name="Govers F."/>
            <person name="Birch P.R."/>
            <person name="Whisson S.C."/>
            <person name="Judelson H.S."/>
            <person name="Nusbaum C."/>
        </authorList>
    </citation>
    <scope>NUCLEOTIDE SEQUENCE [LARGE SCALE GENOMIC DNA]</scope>
    <source>
        <strain evidence="13">T30-4</strain>
    </source>
</reference>
<evidence type="ECO:0000256" key="5">
    <source>
        <dbReference type="ARBA" id="ARBA00022574"/>
    </source>
</evidence>
<dbReference type="InterPro" id="IPR019775">
    <property type="entry name" value="WD40_repeat_CS"/>
</dbReference>
<dbReference type="PRINTS" id="PR00320">
    <property type="entry name" value="GPROTEINBRPT"/>
</dbReference>
<keyword evidence="7" id="KW-0653">Protein transport</keyword>
<dbReference type="eggNOG" id="KOG0277">
    <property type="taxonomic scope" value="Eukaryota"/>
</dbReference>
<dbReference type="EMBL" id="DS028150">
    <property type="protein sequence ID" value="EEY62520.1"/>
    <property type="molecule type" value="Genomic_DNA"/>
</dbReference>
<dbReference type="VEuPathDB" id="FungiDB:PITG_14991"/>
<gene>
    <name evidence="12" type="ORF">PITG_14991</name>
</gene>
<dbReference type="HOGENOM" id="CLU_046581_1_0_1"/>
<organism evidence="12 13">
    <name type="scientific">Phytophthora infestans (strain T30-4)</name>
    <name type="common">Potato late blight agent</name>
    <dbReference type="NCBI Taxonomy" id="403677"/>
    <lineage>
        <taxon>Eukaryota</taxon>
        <taxon>Sar</taxon>
        <taxon>Stramenopiles</taxon>
        <taxon>Oomycota</taxon>
        <taxon>Peronosporomycetes</taxon>
        <taxon>Peronosporales</taxon>
        <taxon>Peronosporaceae</taxon>
        <taxon>Phytophthora</taxon>
    </lineage>
</organism>
<dbReference type="GO" id="GO:0005829">
    <property type="term" value="C:cytosol"/>
    <property type="evidence" value="ECO:0007669"/>
    <property type="project" value="UniProtKB-SubCell"/>
</dbReference>
<evidence type="ECO:0000256" key="2">
    <source>
        <dbReference type="ARBA" id="ARBA00004514"/>
    </source>
</evidence>
<protein>
    <recommendedName>
        <fullName evidence="10">Peroxin-7</fullName>
    </recommendedName>
</protein>
<comment type="subcellular location">
    <subcellularLocation>
        <location evidence="2">Cytoplasm</location>
        <location evidence="2">Cytosol</location>
    </subcellularLocation>
    <subcellularLocation>
        <location evidence="1">Peroxisome matrix</location>
    </subcellularLocation>
</comment>
<dbReference type="Proteomes" id="UP000006643">
    <property type="component" value="Unassembled WGS sequence"/>
</dbReference>
<dbReference type="Gene3D" id="2.130.10.10">
    <property type="entry name" value="YVTN repeat-like/Quinoprotein amine dehydrogenase"/>
    <property type="match status" value="1"/>
</dbReference>
<evidence type="ECO:0000313" key="13">
    <source>
        <dbReference type="Proteomes" id="UP000006643"/>
    </source>
</evidence>
<proteinExistence type="inferred from homology"/>
<dbReference type="PROSITE" id="PS50294">
    <property type="entry name" value="WD_REPEATS_REGION"/>
    <property type="match status" value="2"/>
</dbReference>
<dbReference type="InterPro" id="IPR044536">
    <property type="entry name" value="PEX7"/>
</dbReference>
<keyword evidence="4" id="KW-0963">Cytoplasm</keyword>
<dbReference type="InParanoid" id="D0NPH8"/>
<dbReference type="GO" id="GO:0016558">
    <property type="term" value="P:protein import into peroxisome matrix"/>
    <property type="evidence" value="ECO:0007669"/>
    <property type="project" value="InterPro"/>
</dbReference>
<evidence type="ECO:0000313" key="12">
    <source>
        <dbReference type="EMBL" id="EEY62520.1"/>
    </source>
</evidence>
<dbReference type="PROSITE" id="PS50082">
    <property type="entry name" value="WD_REPEATS_2"/>
    <property type="match status" value="5"/>
</dbReference>
<evidence type="ECO:0000256" key="7">
    <source>
        <dbReference type="ARBA" id="ARBA00022927"/>
    </source>
</evidence>
<dbReference type="GO" id="GO:0005053">
    <property type="term" value="F:peroxisome matrix targeting signal-2 binding"/>
    <property type="evidence" value="ECO:0007669"/>
    <property type="project" value="InterPro"/>
</dbReference>
<keyword evidence="3" id="KW-0813">Transport</keyword>
<evidence type="ECO:0000256" key="3">
    <source>
        <dbReference type="ARBA" id="ARBA00022448"/>
    </source>
</evidence>
<evidence type="ECO:0000256" key="11">
    <source>
        <dbReference type="PROSITE-ProRule" id="PRU00221"/>
    </source>
</evidence>
<dbReference type="RefSeq" id="XP_002899156.1">
    <property type="nucleotide sequence ID" value="XM_002899110.1"/>
</dbReference>
<keyword evidence="13" id="KW-1185">Reference proteome</keyword>
<dbReference type="OrthoDB" id="273771at2759"/>
<dbReference type="AlphaFoldDB" id="D0NPH8"/>
<dbReference type="InterPro" id="IPR001680">
    <property type="entry name" value="WD40_rpt"/>
</dbReference>
<dbReference type="Pfam" id="PF00400">
    <property type="entry name" value="WD40"/>
    <property type="match status" value="5"/>
</dbReference>
<evidence type="ECO:0000256" key="10">
    <source>
        <dbReference type="ARBA" id="ARBA00032565"/>
    </source>
</evidence>
<feature type="repeat" description="WD" evidence="11">
    <location>
        <begin position="104"/>
        <end position="136"/>
    </location>
</feature>
<dbReference type="KEGG" id="pif:PITG_14991"/>
<keyword evidence="12" id="KW-0675">Receptor</keyword>
<dbReference type="InterPro" id="IPR036322">
    <property type="entry name" value="WD40_repeat_dom_sf"/>
</dbReference>
<evidence type="ECO:0000256" key="8">
    <source>
        <dbReference type="ARBA" id="ARBA00023140"/>
    </source>
</evidence>
<dbReference type="GeneID" id="9468163"/>
<comment type="similarity">
    <text evidence="9">Belongs to the WD repeat peroxin-7 family.</text>
</comment>
<keyword evidence="6" id="KW-0677">Repeat</keyword>
<dbReference type="SMART" id="SM00320">
    <property type="entry name" value="WD40"/>
    <property type="match status" value="6"/>
</dbReference>
<feature type="repeat" description="WD" evidence="11">
    <location>
        <begin position="234"/>
        <end position="270"/>
    </location>
</feature>